<evidence type="ECO:0000313" key="1">
    <source>
        <dbReference type="EMBL" id="GAA1566198.1"/>
    </source>
</evidence>
<evidence type="ECO:0000313" key="2">
    <source>
        <dbReference type="Proteomes" id="UP001501470"/>
    </source>
</evidence>
<name>A0ABN2CZG0_9ACTN</name>
<dbReference type="EMBL" id="BAAAQD010000037">
    <property type="protein sequence ID" value="GAA1566198.1"/>
    <property type="molecule type" value="Genomic_DNA"/>
</dbReference>
<gene>
    <name evidence="1" type="ORF">GCM10009827_104830</name>
</gene>
<accession>A0ABN2CZG0</accession>
<sequence length="58" mass="6329">MVGSSDGAQGVFAIEAGMEQDQFRSFRCIGYGHDMLRQSLSNAATDDRRGDLFITVEA</sequence>
<organism evidence="1 2">
    <name type="scientific">Dactylosporangium maewongense</name>
    <dbReference type="NCBI Taxonomy" id="634393"/>
    <lineage>
        <taxon>Bacteria</taxon>
        <taxon>Bacillati</taxon>
        <taxon>Actinomycetota</taxon>
        <taxon>Actinomycetes</taxon>
        <taxon>Micromonosporales</taxon>
        <taxon>Micromonosporaceae</taxon>
        <taxon>Dactylosporangium</taxon>
    </lineage>
</organism>
<protein>
    <submittedName>
        <fullName evidence="1">Uncharacterized protein</fullName>
    </submittedName>
</protein>
<comment type="caution">
    <text evidence="1">The sequence shown here is derived from an EMBL/GenBank/DDBJ whole genome shotgun (WGS) entry which is preliminary data.</text>
</comment>
<keyword evidence="2" id="KW-1185">Reference proteome</keyword>
<dbReference type="Proteomes" id="UP001501470">
    <property type="component" value="Unassembled WGS sequence"/>
</dbReference>
<proteinExistence type="predicted"/>
<reference evidence="1 2" key="1">
    <citation type="journal article" date="2019" name="Int. J. Syst. Evol. Microbiol.">
        <title>The Global Catalogue of Microorganisms (GCM) 10K type strain sequencing project: providing services to taxonomists for standard genome sequencing and annotation.</title>
        <authorList>
            <consortium name="The Broad Institute Genomics Platform"/>
            <consortium name="The Broad Institute Genome Sequencing Center for Infectious Disease"/>
            <person name="Wu L."/>
            <person name="Ma J."/>
        </authorList>
    </citation>
    <scope>NUCLEOTIDE SEQUENCE [LARGE SCALE GENOMIC DNA]</scope>
    <source>
        <strain evidence="1 2">JCM 15933</strain>
    </source>
</reference>